<gene>
    <name evidence="3" type="ORF">UFOPK1495_00153</name>
</gene>
<evidence type="ECO:0000313" key="3">
    <source>
        <dbReference type="EMBL" id="CAB4540270.1"/>
    </source>
</evidence>
<dbReference type="PRINTS" id="PR00080">
    <property type="entry name" value="SDRFAMILY"/>
</dbReference>
<name>A0A6J6BM89_9ZZZZ</name>
<dbReference type="PANTHER" id="PTHR45024">
    <property type="entry name" value="DEHYDROGENASES, SHORT CHAIN"/>
    <property type="match status" value="1"/>
</dbReference>
<sequence>MAETIVFSGEVAVVTGAGGGLGRAYAHMLGERGCRIVVNDVGRPHGDNVPVAQSVVDELQAKGIEAVADDHNAITDGGAIIATAIDAFGAVDIVVNNAGIGAGSPIGPNSADEWRETIDATLQTSIAVTGAAWPYLIERGGGRIVMTGSPAMFGASTTIPYSAAKSSMYGFTRSVAAAGRRHGIVANNVMPSALTRLTKSLPPGPMAQLFADHYPPEDVASFVTWLCHRSCTVSGESFSVGGGRAARVVLSENRGVLVEDQAPESWAAHVDELMSLDEVVFPLSMNDEVTWQAHTLGKPVPAELAPGGPLDWNRKPRP</sequence>
<dbReference type="GO" id="GO:0016491">
    <property type="term" value="F:oxidoreductase activity"/>
    <property type="evidence" value="ECO:0007669"/>
    <property type="project" value="UniProtKB-KW"/>
</dbReference>
<keyword evidence="2" id="KW-0560">Oxidoreductase</keyword>
<organism evidence="3">
    <name type="scientific">freshwater metagenome</name>
    <dbReference type="NCBI Taxonomy" id="449393"/>
    <lineage>
        <taxon>unclassified sequences</taxon>
        <taxon>metagenomes</taxon>
        <taxon>ecological metagenomes</taxon>
    </lineage>
</organism>
<accession>A0A6J6BM89</accession>
<evidence type="ECO:0000256" key="2">
    <source>
        <dbReference type="ARBA" id="ARBA00023002"/>
    </source>
</evidence>
<dbReference type="InterPro" id="IPR002347">
    <property type="entry name" value="SDR_fam"/>
</dbReference>
<dbReference type="PANTHER" id="PTHR45024:SF2">
    <property type="entry name" value="SCP2 DOMAIN-CONTAINING PROTEIN"/>
    <property type="match status" value="1"/>
</dbReference>
<comment type="similarity">
    <text evidence="1">Belongs to the short-chain dehydrogenases/reductases (SDR) family.</text>
</comment>
<dbReference type="EMBL" id="CAEZSU010000009">
    <property type="protein sequence ID" value="CAB4540270.1"/>
    <property type="molecule type" value="Genomic_DNA"/>
</dbReference>
<evidence type="ECO:0000256" key="1">
    <source>
        <dbReference type="ARBA" id="ARBA00006484"/>
    </source>
</evidence>
<dbReference type="InterPro" id="IPR051687">
    <property type="entry name" value="Peroxisomal_Beta-Oxidation"/>
</dbReference>
<dbReference type="AlphaFoldDB" id="A0A6J6BM89"/>
<dbReference type="SUPFAM" id="SSF51735">
    <property type="entry name" value="NAD(P)-binding Rossmann-fold domains"/>
    <property type="match status" value="1"/>
</dbReference>
<protein>
    <submittedName>
        <fullName evidence="3">Unannotated protein</fullName>
    </submittedName>
</protein>
<dbReference type="InterPro" id="IPR036291">
    <property type="entry name" value="NAD(P)-bd_dom_sf"/>
</dbReference>
<dbReference type="Pfam" id="PF00106">
    <property type="entry name" value="adh_short"/>
    <property type="match status" value="1"/>
</dbReference>
<reference evidence="3" key="1">
    <citation type="submission" date="2020-05" db="EMBL/GenBank/DDBJ databases">
        <authorList>
            <person name="Chiriac C."/>
            <person name="Salcher M."/>
            <person name="Ghai R."/>
            <person name="Kavagutti S V."/>
        </authorList>
    </citation>
    <scope>NUCLEOTIDE SEQUENCE</scope>
</reference>
<dbReference type="PRINTS" id="PR00081">
    <property type="entry name" value="GDHRDH"/>
</dbReference>
<dbReference type="Gene3D" id="3.40.50.720">
    <property type="entry name" value="NAD(P)-binding Rossmann-like Domain"/>
    <property type="match status" value="2"/>
</dbReference>
<proteinExistence type="inferred from homology"/>